<dbReference type="PANTHER" id="PTHR41328:SF2">
    <property type="entry name" value="TERMINASE SMALL SUBUNIT"/>
    <property type="match status" value="1"/>
</dbReference>
<gene>
    <name evidence="3" type="ORF">SAMEA3353496_01141</name>
</gene>
<keyword evidence="1" id="KW-1188">Viral release from host cell</keyword>
<protein>
    <submittedName>
        <fullName evidence="3">Phage terminase small subunit</fullName>
    </submittedName>
</protein>
<name>A0A4J2B5G0_STREE</name>
<keyword evidence="2" id="KW-0231">Viral genome packaging</keyword>
<evidence type="ECO:0000313" key="3">
    <source>
        <dbReference type="EMBL" id="VNQ25385.1"/>
    </source>
</evidence>
<dbReference type="Pfam" id="PF03592">
    <property type="entry name" value="Terminase_2"/>
    <property type="match status" value="1"/>
</dbReference>
<evidence type="ECO:0000256" key="1">
    <source>
        <dbReference type="ARBA" id="ARBA00022612"/>
    </source>
</evidence>
<organism evidence="3">
    <name type="scientific">Streptococcus pneumoniae</name>
    <dbReference type="NCBI Taxonomy" id="1313"/>
    <lineage>
        <taxon>Bacteria</taxon>
        <taxon>Bacillati</taxon>
        <taxon>Bacillota</taxon>
        <taxon>Bacilli</taxon>
        <taxon>Lactobacillales</taxon>
        <taxon>Streptococcaceae</taxon>
        <taxon>Streptococcus</taxon>
    </lineage>
</organism>
<dbReference type="Gene3D" id="1.10.10.1400">
    <property type="entry name" value="Terminase, small subunit, N-terminal DNA-binding domain, HTH motif"/>
    <property type="match status" value="1"/>
</dbReference>
<dbReference type="Gene3D" id="6.10.140.2160">
    <property type="match status" value="1"/>
</dbReference>
<reference evidence="3" key="1">
    <citation type="submission" date="2019-04" db="EMBL/GenBank/DDBJ databases">
        <authorList>
            <consortium name="Pathogen Informatics"/>
        </authorList>
    </citation>
    <scope>NUCLEOTIDE SEQUENCE</scope>
    <source>
        <strain evidence="3">GPSC34</strain>
    </source>
</reference>
<evidence type="ECO:0000256" key="2">
    <source>
        <dbReference type="ARBA" id="ARBA00023219"/>
    </source>
</evidence>
<dbReference type="GO" id="GO:0051276">
    <property type="term" value="P:chromosome organization"/>
    <property type="evidence" value="ECO:0007669"/>
    <property type="project" value="InterPro"/>
</dbReference>
<dbReference type="InterPro" id="IPR052404">
    <property type="entry name" value="SPP1-like_terminase"/>
</dbReference>
<dbReference type="InterPro" id="IPR005335">
    <property type="entry name" value="Terminase_ssu"/>
</dbReference>
<proteinExistence type="predicted"/>
<dbReference type="AlphaFoldDB" id="A0A4J2B5G0"/>
<dbReference type="EMBL" id="CAATHQ010000007">
    <property type="protein sequence ID" value="VNQ25385.1"/>
    <property type="molecule type" value="Genomic_DNA"/>
</dbReference>
<sequence>MQEGRTSCGFFDCLKGGDGKLSGLRIKQKRFADEYIISGNAYQSALRAGYSEKYAKARSSELLDNVGISDYIKNRMEELQDEKILTQKQILVMLSEIASGQAKETIVVTTKVAELMTDPVTGKSVKVYNEIPQLVEYPTKNSDRNKALELLGKRHKMWTDKVEADVSGTVVFANESDIPD</sequence>
<dbReference type="RefSeq" id="WP_341621169.1">
    <property type="nucleotide sequence ID" value="NZ_JBBJZZ010000003.1"/>
</dbReference>
<dbReference type="PANTHER" id="PTHR41328">
    <property type="entry name" value="TERMINASE SMALL SUBUNIT-RELATED"/>
    <property type="match status" value="1"/>
</dbReference>
<dbReference type="InterPro" id="IPR038713">
    <property type="entry name" value="Terminase_Gp1_N_sf"/>
</dbReference>
<accession>A0A4J2B5G0</accession>